<gene>
    <name evidence="1" type="ORF">ME3_211</name>
</gene>
<evidence type="ECO:0000313" key="1">
    <source>
        <dbReference type="EMBL" id="AND75372.1"/>
    </source>
</evidence>
<sequence length="31" mass="3536">MFKLTVLAQSISEINSRLDYYASIVIDNSED</sequence>
<evidence type="ECO:0000313" key="2">
    <source>
        <dbReference type="Proteomes" id="UP000225947"/>
    </source>
</evidence>
<accession>A0A172Q0J2</accession>
<keyword evidence="2" id="KW-1185">Reference proteome</keyword>
<protein>
    <submittedName>
        <fullName evidence="1">Uncharacterized protein</fullName>
    </submittedName>
</protein>
<dbReference type="Proteomes" id="UP000225947">
    <property type="component" value="Segment"/>
</dbReference>
<proteinExistence type="predicted"/>
<dbReference type="EMBL" id="KU935715">
    <property type="protein sequence ID" value="AND75372.1"/>
    <property type="molecule type" value="Genomic_DNA"/>
</dbReference>
<organism evidence="1 2">
    <name type="scientific">Acinetobacter phage vB_AbaM_ME3</name>
    <dbReference type="NCBI Taxonomy" id="1837876"/>
    <lineage>
        <taxon>Viruses</taxon>
        <taxon>Duplodnaviria</taxon>
        <taxon>Heunggongvirae</taxon>
        <taxon>Uroviricota</taxon>
        <taxon>Caudoviricetes</taxon>
        <taxon>Metrivirus</taxon>
        <taxon>Metrivirus ME3</taxon>
    </lineage>
</organism>
<name>A0A172Q0J2_9CAUD</name>
<reference evidence="2" key="1">
    <citation type="submission" date="2016-03" db="EMBL/GenBank/DDBJ databases">
        <title>Characterization of Acinetobacter baumannii phage vB_AbaM_ME3.</title>
        <authorList>
            <person name="Buttimer C.T.H."/>
            <person name="Elbreki M."/>
            <person name="Coffey A."/>
        </authorList>
    </citation>
    <scope>NUCLEOTIDE SEQUENCE [LARGE SCALE GENOMIC DNA]</scope>
</reference>